<organism evidence="2 3">
    <name type="scientific">Penicillium frequentans</name>
    <dbReference type="NCBI Taxonomy" id="3151616"/>
    <lineage>
        <taxon>Eukaryota</taxon>
        <taxon>Fungi</taxon>
        <taxon>Dikarya</taxon>
        <taxon>Ascomycota</taxon>
        <taxon>Pezizomycotina</taxon>
        <taxon>Eurotiomycetes</taxon>
        <taxon>Eurotiomycetidae</taxon>
        <taxon>Eurotiales</taxon>
        <taxon>Aspergillaceae</taxon>
        <taxon>Penicillium</taxon>
    </lineage>
</organism>
<proteinExistence type="predicted"/>
<dbReference type="EMBL" id="JAQIZZ010000008">
    <property type="protein sequence ID" value="KAJ5524756.1"/>
    <property type="molecule type" value="Genomic_DNA"/>
</dbReference>
<name>A0AAD6CJP4_9EURO</name>
<reference evidence="2 3" key="1">
    <citation type="journal article" date="2023" name="IMA Fungus">
        <title>Comparative genomic study of the Penicillium genus elucidates a diverse pangenome and 15 lateral gene transfer events.</title>
        <authorList>
            <person name="Petersen C."/>
            <person name="Sorensen T."/>
            <person name="Nielsen M.R."/>
            <person name="Sondergaard T.E."/>
            <person name="Sorensen J.L."/>
            <person name="Fitzpatrick D.A."/>
            <person name="Frisvad J.C."/>
            <person name="Nielsen K.L."/>
        </authorList>
    </citation>
    <scope>NUCLEOTIDE SEQUENCE [LARGE SCALE GENOMIC DNA]</scope>
    <source>
        <strain evidence="2 3">IBT 35679</strain>
    </source>
</reference>
<dbReference type="Pfam" id="PF23562">
    <property type="entry name" value="AMP-binding_C_3"/>
    <property type="match status" value="1"/>
</dbReference>
<comment type="caution">
    <text evidence="2">The sequence shown here is derived from an EMBL/GenBank/DDBJ whole genome shotgun (WGS) entry which is preliminary data.</text>
</comment>
<evidence type="ECO:0000313" key="2">
    <source>
        <dbReference type="EMBL" id="KAJ5524756.1"/>
    </source>
</evidence>
<evidence type="ECO:0000256" key="1">
    <source>
        <dbReference type="SAM" id="MobiDB-lite"/>
    </source>
</evidence>
<accession>A0AAD6CJP4</accession>
<feature type="region of interest" description="Disordered" evidence="1">
    <location>
        <begin position="16"/>
        <end position="38"/>
    </location>
</feature>
<gene>
    <name evidence="2" type="ORF">N7494_011406</name>
</gene>
<evidence type="ECO:0000313" key="3">
    <source>
        <dbReference type="Proteomes" id="UP001220324"/>
    </source>
</evidence>
<dbReference type="AlphaFoldDB" id="A0AAD6CJP4"/>
<dbReference type="Proteomes" id="UP001220324">
    <property type="component" value="Unassembled WGS sequence"/>
</dbReference>
<sequence length="333" mass="36766">MLEHMSVQNITIRLISGPTSTAKTPSDQRVLPPGKASPTDEAFMPARVLLGPKPFEIQDQLLCDPEHPGTDFNPVDRIDGLIVLAMGENVRTQTLETSLVKSGLVKSAIVFGCRQFEIEVIVEAIAPVNSLENWNIVREAVWPVVVQAGNKMDDHAKVSSSDAINVVPSGTVIPRTDKGSVARRETLEARPIGYSVKPLDTENLEQGLIDLTELTFSEQKPSIAYLLKSPVRQSWSDILITLGSQLYICQFLSFEVWMNLVVRSDPKCVPGQNPALQLEEFFREDVGRIACGSVIMATNEAIKQLGILRLLDAVLDDIVASYVQHWRTSGYFL</sequence>
<protein>
    <submittedName>
        <fullName evidence="2">NRPS-like enzyme</fullName>
    </submittedName>
</protein>
<keyword evidence="3" id="KW-1185">Reference proteome</keyword>
<feature type="compositionally biased region" description="Polar residues" evidence="1">
    <location>
        <begin position="16"/>
        <end position="27"/>
    </location>
</feature>